<keyword evidence="6" id="KW-1185">Reference proteome</keyword>
<evidence type="ECO:0000259" key="3">
    <source>
        <dbReference type="Pfam" id="PF02470"/>
    </source>
</evidence>
<reference evidence="5" key="1">
    <citation type="submission" date="2021-03" db="EMBL/GenBank/DDBJ databases">
        <authorList>
            <person name="Kanchanasin P."/>
            <person name="Saeng-In P."/>
            <person name="Phongsopitanun W."/>
            <person name="Yuki M."/>
            <person name="Kudo T."/>
            <person name="Ohkuma M."/>
            <person name="Tanasupawat S."/>
        </authorList>
    </citation>
    <scope>NUCLEOTIDE SEQUENCE</scope>
    <source>
        <strain evidence="5">GKU 128</strain>
    </source>
</reference>
<evidence type="ECO:0000313" key="5">
    <source>
        <dbReference type="EMBL" id="MBO2446203.1"/>
    </source>
</evidence>
<dbReference type="Pfam" id="PF02470">
    <property type="entry name" value="MlaD"/>
    <property type="match status" value="1"/>
</dbReference>
<keyword evidence="2" id="KW-1133">Transmembrane helix</keyword>
<sequence>MSEEALSSRSRTVFGLVGAGVIAAAATFVVVGSQPSVAGSTYYTATFGRAGQGLDPGKSDVKIRGITVGAVQSVKLDNAGKVTVKIRVDKGQKVSDTASATIEPVSVFGPKDLALDQGAHELGGPFLRDGGTITQTKDPQELSDTAWPTYNLTKAINPDEVAAIVHTFGAGLNGQGPALRRVVDNGSKVIDATHADRAVIQGLIANVSNLSGTLGSRGDTWVGFTRDFNDLSPALNGRPDKVSQLLDQSGILADKVGDFTDQHGANIGSIIDNGGDVAHALSARRNDIPILIDGLNGFFGLLSRIIRVPGPQGSQLAQVKVPLSLDLCQLFIDICPTPPKKTAFDMALPGQNKAATQNGAQKPATQNGGRNGAQNPAKGRGTKP</sequence>
<gene>
    <name evidence="5" type="ORF">J4573_03820</name>
</gene>
<comment type="caution">
    <text evidence="5">The sequence shown here is derived from an EMBL/GenBank/DDBJ whole genome shotgun (WGS) entry which is preliminary data.</text>
</comment>
<dbReference type="Pfam" id="PF11887">
    <property type="entry name" value="Mce4_CUP1"/>
    <property type="match status" value="1"/>
</dbReference>
<dbReference type="InterPro" id="IPR005693">
    <property type="entry name" value="Mce"/>
</dbReference>
<dbReference type="PANTHER" id="PTHR33371">
    <property type="entry name" value="INTERMEMBRANE PHOSPHOLIPID TRANSPORT SYSTEM BINDING PROTEIN MLAD-RELATED"/>
    <property type="match status" value="1"/>
</dbReference>
<accession>A0A939P6F2</accession>
<dbReference type="AlphaFoldDB" id="A0A939P6F2"/>
<evidence type="ECO:0000313" key="6">
    <source>
        <dbReference type="Proteomes" id="UP000669179"/>
    </source>
</evidence>
<evidence type="ECO:0000259" key="4">
    <source>
        <dbReference type="Pfam" id="PF11887"/>
    </source>
</evidence>
<feature type="transmembrane region" description="Helical" evidence="2">
    <location>
        <begin position="12"/>
        <end position="31"/>
    </location>
</feature>
<keyword evidence="2" id="KW-0812">Transmembrane</keyword>
<dbReference type="PANTHER" id="PTHR33371:SF16">
    <property type="entry name" value="MCE-FAMILY PROTEIN MCE3F"/>
    <property type="match status" value="1"/>
</dbReference>
<evidence type="ECO:0000256" key="2">
    <source>
        <dbReference type="SAM" id="Phobius"/>
    </source>
</evidence>
<name>A0A939P6F2_9ACTN</name>
<feature type="compositionally biased region" description="Polar residues" evidence="1">
    <location>
        <begin position="353"/>
        <end position="374"/>
    </location>
</feature>
<dbReference type="InterPro" id="IPR024516">
    <property type="entry name" value="Mce_C"/>
</dbReference>
<feature type="region of interest" description="Disordered" evidence="1">
    <location>
        <begin position="349"/>
        <end position="384"/>
    </location>
</feature>
<proteinExistence type="predicted"/>
<feature type="domain" description="Mammalian cell entry C-terminal" evidence="4">
    <location>
        <begin position="127"/>
        <end position="297"/>
    </location>
</feature>
<organism evidence="5 6">
    <name type="scientific">Actinomadura barringtoniae</name>
    <dbReference type="NCBI Taxonomy" id="1427535"/>
    <lineage>
        <taxon>Bacteria</taxon>
        <taxon>Bacillati</taxon>
        <taxon>Actinomycetota</taxon>
        <taxon>Actinomycetes</taxon>
        <taxon>Streptosporangiales</taxon>
        <taxon>Thermomonosporaceae</taxon>
        <taxon>Actinomadura</taxon>
    </lineage>
</organism>
<protein>
    <submittedName>
        <fullName evidence="5">MCE family protein</fullName>
    </submittedName>
</protein>
<evidence type="ECO:0000256" key="1">
    <source>
        <dbReference type="SAM" id="MobiDB-lite"/>
    </source>
</evidence>
<dbReference type="NCBIfam" id="TIGR00996">
    <property type="entry name" value="Mtu_fam_mce"/>
    <property type="match status" value="1"/>
</dbReference>
<dbReference type="GO" id="GO:0005576">
    <property type="term" value="C:extracellular region"/>
    <property type="evidence" value="ECO:0007669"/>
    <property type="project" value="TreeGrafter"/>
</dbReference>
<keyword evidence="2" id="KW-0472">Membrane</keyword>
<dbReference type="InterPro" id="IPR003399">
    <property type="entry name" value="Mce/MlaD"/>
</dbReference>
<feature type="domain" description="Mce/MlaD" evidence="3">
    <location>
        <begin position="41"/>
        <end position="118"/>
    </location>
</feature>
<dbReference type="RefSeq" id="WP_208253760.1">
    <property type="nucleotide sequence ID" value="NZ_JAGEOJ010000001.1"/>
</dbReference>
<dbReference type="InterPro" id="IPR052336">
    <property type="entry name" value="MlaD_Phospholipid_Transporter"/>
</dbReference>
<dbReference type="Proteomes" id="UP000669179">
    <property type="component" value="Unassembled WGS sequence"/>
</dbReference>
<dbReference type="EMBL" id="JAGEOJ010000001">
    <property type="protein sequence ID" value="MBO2446203.1"/>
    <property type="molecule type" value="Genomic_DNA"/>
</dbReference>